<proteinExistence type="predicted"/>
<keyword evidence="3" id="KW-1185">Reference proteome</keyword>
<accession>A0A1H8PP31</accession>
<feature type="transmembrane region" description="Helical" evidence="1">
    <location>
        <begin position="140"/>
        <end position="160"/>
    </location>
</feature>
<keyword evidence="1" id="KW-0812">Transmembrane</keyword>
<dbReference type="Pfam" id="PF20599">
    <property type="entry name" value="DUF6796"/>
    <property type="match status" value="1"/>
</dbReference>
<feature type="transmembrane region" description="Helical" evidence="1">
    <location>
        <begin position="86"/>
        <end position="112"/>
    </location>
</feature>
<dbReference type="EMBL" id="FODJ01000007">
    <property type="protein sequence ID" value="SEO43546.1"/>
    <property type="molecule type" value="Genomic_DNA"/>
</dbReference>
<gene>
    <name evidence="2" type="ORF">SAMN04488134_107134</name>
</gene>
<evidence type="ECO:0000256" key="1">
    <source>
        <dbReference type="SAM" id="Phobius"/>
    </source>
</evidence>
<keyword evidence="1" id="KW-1133">Transmembrane helix</keyword>
<evidence type="ECO:0000313" key="3">
    <source>
        <dbReference type="Proteomes" id="UP000199300"/>
    </source>
</evidence>
<feature type="transmembrane region" description="Helical" evidence="1">
    <location>
        <begin position="6"/>
        <end position="25"/>
    </location>
</feature>
<protein>
    <submittedName>
        <fullName evidence="2">Uncharacterized protein</fullName>
    </submittedName>
</protein>
<evidence type="ECO:0000313" key="2">
    <source>
        <dbReference type="EMBL" id="SEO43546.1"/>
    </source>
</evidence>
<dbReference type="AlphaFoldDB" id="A0A1H8PP31"/>
<dbReference type="OrthoDB" id="2034616at2"/>
<feature type="transmembrane region" description="Helical" evidence="1">
    <location>
        <begin position="192"/>
        <end position="215"/>
    </location>
</feature>
<dbReference type="InterPro" id="IPR046475">
    <property type="entry name" value="DUF6796"/>
</dbReference>
<name>A0A1H8PP31_9BACI</name>
<dbReference type="Proteomes" id="UP000199300">
    <property type="component" value="Unassembled WGS sequence"/>
</dbReference>
<feature type="transmembrane region" description="Helical" evidence="1">
    <location>
        <begin position="166"/>
        <end position="185"/>
    </location>
</feature>
<reference evidence="2 3" key="1">
    <citation type="submission" date="2016-10" db="EMBL/GenBank/DDBJ databases">
        <authorList>
            <person name="de Groot N.N."/>
        </authorList>
    </citation>
    <scope>NUCLEOTIDE SEQUENCE [LARGE SCALE GENOMIC DNA]</scope>
    <source>
        <strain evidence="2 3">CGMCC 1.10434</strain>
    </source>
</reference>
<dbReference type="RefSeq" id="WP_091498018.1">
    <property type="nucleotide sequence ID" value="NZ_FODJ01000007.1"/>
</dbReference>
<feature type="transmembrane region" description="Helical" evidence="1">
    <location>
        <begin position="53"/>
        <end position="74"/>
    </location>
</feature>
<organism evidence="2 3">
    <name type="scientific">Amphibacillus marinus</name>
    <dbReference type="NCBI Taxonomy" id="872970"/>
    <lineage>
        <taxon>Bacteria</taxon>
        <taxon>Bacillati</taxon>
        <taxon>Bacillota</taxon>
        <taxon>Bacilli</taxon>
        <taxon>Bacillales</taxon>
        <taxon>Bacillaceae</taxon>
        <taxon>Amphibacillus</taxon>
    </lineage>
</organism>
<keyword evidence="1" id="KW-0472">Membrane</keyword>
<sequence length="218" mass="23965">MAFIFGILGFLGGILCAIGDVLFDYKSKLNEKLGRDKLIERDWADMAKWRFKLSIGLATIGVPLFALGLMSLAMQLAENNSLFATIFWLISLVGITGGTFIHIMLCCFPIIYKTMLAKGCTFDQIEATLSDLYHAVKIPFFSLYFCLVIVPSIAVSYAIVVNYLALPNWTISLMPVSLMVIGGLLRVVKQDWFANFPGIIMPSLGMGLLGLLAAIHAL</sequence>